<evidence type="ECO:0000313" key="1">
    <source>
        <dbReference type="EMBL" id="GAG75725.1"/>
    </source>
</evidence>
<comment type="caution">
    <text evidence="1">The sequence shown here is derived from an EMBL/GenBank/DDBJ whole genome shotgun (WGS) entry which is preliminary data.</text>
</comment>
<feature type="non-terminal residue" evidence="1">
    <location>
        <position position="1"/>
    </location>
</feature>
<name>X1A0V7_9ZZZZ</name>
<organism evidence="1">
    <name type="scientific">marine sediment metagenome</name>
    <dbReference type="NCBI Taxonomy" id="412755"/>
    <lineage>
        <taxon>unclassified sequences</taxon>
        <taxon>metagenomes</taxon>
        <taxon>ecological metagenomes</taxon>
    </lineage>
</organism>
<reference evidence="1" key="1">
    <citation type="journal article" date="2014" name="Front. Microbiol.">
        <title>High frequency of phylogenetically diverse reductive dehalogenase-homologous genes in deep subseafloor sedimentary metagenomes.</title>
        <authorList>
            <person name="Kawai M."/>
            <person name="Futagami T."/>
            <person name="Toyoda A."/>
            <person name="Takaki Y."/>
            <person name="Nishi S."/>
            <person name="Hori S."/>
            <person name="Arai W."/>
            <person name="Tsubouchi T."/>
            <person name="Morono Y."/>
            <person name="Uchiyama I."/>
            <person name="Ito T."/>
            <person name="Fujiyama A."/>
            <person name="Inagaki F."/>
            <person name="Takami H."/>
        </authorList>
    </citation>
    <scope>NUCLEOTIDE SEQUENCE</scope>
    <source>
        <strain evidence="1">Expedition CK06-06</strain>
    </source>
</reference>
<accession>X1A0V7</accession>
<sequence length="241" mass="27095">PGKQISSDAKFQVDFVEPEFPKSADEKAKEFNFLQLHNAKTDIDLIMEMNPDLNEDEAKEELAKNKVINDANRPQIGINPVQQPGGANAFKNQSGFSLMIQNFGKLEARGGQVPMYNMGENETFLKERIIWNKHNPGKQISSDAKFQVDFVEPEFPKSADEKAKEFNFLQLHNAKTDIDLIMEMNPDLNEDEAKEELAKNKVINDANRPQIGINPVQQPGGANAFKNQSGFSLMIQNFGKL</sequence>
<dbReference type="EMBL" id="BART01013274">
    <property type="protein sequence ID" value="GAG75725.1"/>
    <property type="molecule type" value="Genomic_DNA"/>
</dbReference>
<dbReference type="AlphaFoldDB" id="X1A0V7"/>
<gene>
    <name evidence="1" type="ORF">S01H4_27241</name>
</gene>
<feature type="non-terminal residue" evidence="1">
    <location>
        <position position="241"/>
    </location>
</feature>
<proteinExistence type="predicted"/>
<protein>
    <submittedName>
        <fullName evidence="1">Uncharacterized protein</fullName>
    </submittedName>
</protein>